<dbReference type="STRING" id="84645.A0A498L8S7"/>
<dbReference type="PANTHER" id="PTHR37984:SF5">
    <property type="entry name" value="PROTEIN NYNRIN-LIKE"/>
    <property type="match status" value="1"/>
</dbReference>
<dbReference type="PANTHER" id="PTHR37984">
    <property type="entry name" value="PROTEIN CBG26694"/>
    <property type="match status" value="1"/>
</dbReference>
<dbReference type="EMBL" id="QBIY01013485">
    <property type="protein sequence ID" value="RXN03276.1"/>
    <property type="molecule type" value="Genomic_DNA"/>
</dbReference>
<protein>
    <submittedName>
        <fullName evidence="1">Transposon Ty3-G Gag-Pol poly</fullName>
    </submittedName>
</protein>
<dbReference type="InterPro" id="IPR050951">
    <property type="entry name" value="Retrovirus_Pol_polyprotein"/>
</dbReference>
<comment type="caution">
    <text evidence="1">The sequence shown here is derived from an EMBL/GenBank/DDBJ whole genome shotgun (WGS) entry which is preliminary data.</text>
</comment>
<dbReference type="Proteomes" id="UP000290572">
    <property type="component" value="Unassembled WGS sequence"/>
</dbReference>
<reference evidence="1 3" key="1">
    <citation type="submission" date="2018-03" db="EMBL/GenBank/DDBJ databases">
        <title>Draft genome sequence of Rohu Carp (Labeo rohita).</title>
        <authorList>
            <person name="Das P."/>
            <person name="Kushwaha B."/>
            <person name="Joshi C.G."/>
            <person name="Kumar D."/>
            <person name="Nagpure N.S."/>
            <person name="Sahoo L."/>
            <person name="Das S.P."/>
            <person name="Bit A."/>
            <person name="Patnaik S."/>
            <person name="Meher P.K."/>
            <person name="Jayasankar P."/>
            <person name="Koringa P.G."/>
            <person name="Patel N.V."/>
            <person name="Hinsu A.T."/>
            <person name="Kumar R."/>
            <person name="Pandey M."/>
            <person name="Agarwal S."/>
            <person name="Srivastava S."/>
            <person name="Singh M."/>
            <person name="Iquebal M.A."/>
            <person name="Jaiswal S."/>
            <person name="Angadi U.B."/>
            <person name="Kumar N."/>
            <person name="Raza M."/>
            <person name="Shah T.M."/>
            <person name="Rai A."/>
            <person name="Jena J.K."/>
        </authorList>
    </citation>
    <scope>NUCLEOTIDE SEQUENCE [LARGE SCALE GENOMIC DNA]</scope>
    <source>
        <strain evidence="1">DASCIFA01</strain>
        <tissue evidence="1">Testis</tissue>
    </source>
</reference>
<evidence type="ECO:0000313" key="3">
    <source>
        <dbReference type="Proteomes" id="UP000290572"/>
    </source>
</evidence>
<dbReference type="AlphaFoldDB" id="A0A498L8S7"/>
<proteinExistence type="predicted"/>
<keyword evidence="3" id="KW-1185">Reference proteome</keyword>
<organism evidence="1 3">
    <name type="scientific">Labeo rohita</name>
    <name type="common">Indian major carp</name>
    <name type="synonym">Cyprinus rohita</name>
    <dbReference type="NCBI Taxonomy" id="84645"/>
    <lineage>
        <taxon>Eukaryota</taxon>
        <taxon>Metazoa</taxon>
        <taxon>Chordata</taxon>
        <taxon>Craniata</taxon>
        <taxon>Vertebrata</taxon>
        <taxon>Euteleostomi</taxon>
        <taxon>Actinopterygii</taxon>
        <taxon>Neopterygii</taxon>
        <taxon>Teleostei</taxon>
        <taxon>Ostariophysi</taxon>
        <taxon>Cypriniformes</taxon>
        <taxon>Cyprinidae</taxon>
        <taxon>Labeoninae</taxon>
        <taxon>Labeonini</taxon>
        <taxon>Labeo</taxon>
    </lineage>
</organism>
<dbReference type="EMBL" id="QBIY01012727">
    <property type="protein sequence ID" value="RXN18064.1"/>
    <property type="molecule type" value="Genomic_DNA"/>
</dbReference>
<evidence type="ECO:0000313" key="1">
    <source>
        <dbReference type="EMBL" id="RXN03276.1"/>
    </source>
</evidence>
<name>A0A498L8S7_LABRO</name>
<accession>A0A498L8S7</accession>
<dbReference type="Gene3D" id="3.30.70.270">
    <property type="match status" value="1"/>
</dbReference>
<dbReference type="InterPro" id="IPR043128">
    <property type="entry name" value="Rev_trsase/Diguanyl_cyclase"/>
</dbReference>
<dbReference type="SUPFAM" id="SSF56672">
    <property type="entry name" value="DNA/RNA polymerases"/>
    <property type="match status" value="1"/>
</dbReference>
<dbReference type="InterPro" id="IPR043502">
    <property type="entry name" value="DNA/RNA_pol_sf"/>
</dbReference>
<evidence type="ECO:0000313" key="2">
    <source>
        <dbReference type="EMBL" id="RXN18064.1"/>
    </source>
</evidence>
<sequence>MLEGCRGVVCHADDILVYNEDMHSHNERLCGVLKRLQEEGRLNEKCVFAADNIMFVGHHITAKGVAPDPGKVRAMMEMPEPTGVEGVRRLLGMSNGNMETSSVHLQRPV</sequence>
<gene>
    <name evidence="2" type="ORF">ROHU_007892</name>
    <name evidence="1" type="ORF">ROHU_013556</name>
</gene>